<dbReference type="Proteomes" id="UP000237347">
    <property type="component" value="Unassembled WGS sequence"/>
</dbReference>
<organism evidence="2 3">
    <name type="scientific">Quercus suber</name>
    <name type="common">Cork oak</name>
    <dbReference type="NCBI Taxonomy" id="58331"/>
    <lineage>
        <taxon>Eukaryota</taxon>
        <taxon>Viridiplantae</taxon>
        <taxon>Streptophyta</taxon>
        <taxon>Embryophyta</taxon>
        <taxon>Tracheophyta</taxon>
        <taxon>Spermatophyta</taxon>
        <taxon>Magnoliopsida</taxon>
        <taxon>eudicotyledons</taxon>
        <taxon>Gunneridae</taxon>
        <taxon>Pentapetalae</taxon>
        <taxon>rosids</taxon>
        <taxon>fabids</taxon>
        <taxon>Fagales</taxon>
        <taxon>Fagaceae</taxon>
        <taxon>Quercus</taxon>
    </lineage>
</organism>
<dbReference type="AlphaFoldDB" id="A0AAW0KB31"/>
<evidence type="ECO:0000313" key="3">
    <source>
        <dbReference type="Proteomes" id="UP000237347"/>
    </source>
</evidence>
<evidence type="ECO:0000313" key="2">
    <source>
        <dbReference type="EMBL" id="KAK7836217.1"/>
    </source>
</evidence>
<comment type="caution">
    <text evidence="2">The sequence shown here is derived from an EMBL/GenBank/DDBJ whole genome shotgun (WGS) entry which is preliminary data.</text>
</comment>
<keyword evidence="1" id="KW-0732">Signal</keyword>
<accession>A0AAW0KB31</accession>
<evidence type="ECO:0000256" key="1">
    <source>
        <dbReference type="SAM" id="SignalP"/>
    </source>
</evidence>
<dbReference type="EMBL" id="PKMF04000358">
    <property type="protein sequence ID" value="KAK7836217.1"/>
    <property type="molecule type" value="Genomic_DNA"/>
</dbReference>
<reference evidence="2 3" key="1">
    <citation type="journal article" date="2018" name="Sci. Data">
        <title>The draft genome sequence of cork oak.</title>
        <authorList>
            <person name="Ramos A.M."/>
            <person name="Usie A."/>
            <person name="Barbosa P."/>
            <person name="Barros P.M."/>
            <person name="Capote T."/>
            <person name="Chaves I."/>
            <person name="Simoes F."/>
            <person name="Abreu I."/>
            <person name="Carrasquinho I."/>
            <person name="Faro C."/>
            <person name="Guimaraes J.B."/>
            <person name="Mendonca D."/>
            <person name="Nobrega F."/>
            <person name="Rodrigues L."/>
            <person name="Saibo N.J.M."/>
            <person name="Varela M.C."/>
            <person name="Egas C."/>
            <person name="Matos J."/>
            <person name="Miguel C.M."/>
            <person name="Oliveira M.M."/>
            <person name="Ricardo C.P."/>
            <person name="Goncalves S."/>
        </authorList>
    </citation>
    <scope>NUCLEOTIDE SEQUENCE [LARGE SCALE GENOMIC DNA]</scope>
    <source>
        <strain evidence="3">cv. HL8</strain>
    </source>
</reference>
<keyword evidence="3" id="KW-1185">Reference proteome</keyword>
<gene>
    <name evidence="2" type="ORF">CFP56_022825</name>
</gene>
<proteinExistence type="predicted"/>
<feature type="non-terminal residue" evidence="2">
    <location>
        <position position="156"/>
    </location>
</feature>
<evidence type="ECO:0008006" key="4">
    <source>
        <dbReference type="Google" id="ProtNLM"/>
    </source>
</evidence>
<protein>
    <recommendedName>
        <fullName evidence="4">Wall-associated receptor kinase C-terminal domain-containing protein</fullName>
    </recommendedName>
</protein>
<feature type="chain" id="PRO_5043788242" description="Wall-associated receptor kinase C-terminal domain-containing protein" evidence="1">
    <location>
        <begin position="22"/>
        <end position="156"/>
    </location>
</feature>
<name>A0AAW0KB31_QUESU</name>
<feature type="signal peptide" evidence="1">
    <location>
        <begin position="1"/>
        <end position="21"/>
    </location>
</feature>
<sequence>MASVSLFVVFVLSHLVLLHSAEEEGKQEYPYCWPSPCGELGVISYPFTKFPPHFAFALPNSPFITFKCNHAPEFTSHKDEPNLSAEFVLEWHVSDDCSRCHGKGGLCRLDLHGKFYCDSDRKGLDIGITQNVLMHTHIYIHENGYKLLYLFIFYAE</sequence>